<protein>
    <recommendedName>
        <fullName evidence="4">Intracellular septation protein A</fullName>
    </recommendedName>
</protein>
<dbReference type="Proteomes" id="UP001320513">
    <property type="component" value="Unassembled WGS sequence"/>
</dbReference>
<keyword evidence="1" id="KW-0472">Membrane</keyword>
<accession>A0ABS9ZHG8</accession>
<name>A0ABS9ZHG8_9PSED</name>
<comment type="caution">
    <text evidence="2">The sequence shown here is derived from an EMBL/GenBank/DDBJ whole genome shotgun (WGS) entry which is preliminary data.</text>
</comment>
<organism evidence="2 3">
    <name type="scientific">Pseudomonas maioricensis</name>
    <dbReference type="NCBI Taxonomy" id="1766623"/>
    <lineage>
        <taxon>Bacteria</taxon>
        <taxon>Pseudomonadati</taxon>
        <taxon>Pseudomonadota</taxon>
        <taxon>Gammaproteobacteria</taxon>
        <taxon>Pseudomonadales</taxon>
        <taxon>Pseudomonadaceae</taxon>
        <taxon>Pseudomonas</taxon>
    </lineage>
</organism>
<dbReference type="RefSeq" id="WP_243245686.1">
    <property type="nucleotide sequence ID" value="NZ_LOHG01000005.1"/>
</dbReference>
<sequence length="220" mass="24271">MPLTFKDLKTASLMLLLKLVLTGVVFGMLWLDIAVFDTQLLEISFTEITQELMLFACALLFWFSPANEGQKGFKTLVAGFFACLLMRELDGLFDPISHSAWCWPFLLIAITSVTIAFNPANRQDTLRALAAFTRTPAFGTLSTGLCVLVFSRVFGMGALWHLILDDGYARLAKTAVEEGVELMTYAMWLVGSLDYCLQQRSVAAHAHGTLDASKLQTSGI</sequence>
<reference evidence="2 3" key="1">
    <citation type="submission" date="2015-12" db="EMBL/GenBank/DDBJ databases">
        <title>Phylogenomics in the description of a new species in the Pseudomonas syringae group.</title>
        <authorList>
            <person name="Busquets A."/>
            <person name="Gomila M."/>
            <person name="Beiki F."/>
            <person name="Rahimian H."/>
            <person name="Mulet M."/>
            <person name="Sanchez D."/>
            <person name="Garcia-Valdes E."/>
            <person name="Lalucat J."/>
        </authorList>
    </citation>
    <scope>NUCLEOTIDE SEQUENCE [LARGE SCALE GENOMIC DNA]</scope>
    <source>
        <strain evidence="2 3">S25</strain>
    </source>
</reference>
<evidence type="ECO:0000256" key="1">
    <source>
        <dbReference type="SAM" id="Phobius"/>
    </source>
</evidence>
<feature type="transmembrane region" description="Helical" evidence="1">
    <location>
        <begin position="140"/>
        <end position="163"/>
    </location>
</feature>
<feature type="transmembrane region" description="Helical" evidence="1">
    <location>
        <begin position="12"/>
        <end position="36"/>
    </location>
</feature>
<evidence type="ECO:0000313" key="3">
    <source>
        <dbReference type="Proteomes" id="UP001320513"/>
    </source>
</evidence>
<keyword evidence="1" id="KW-1133">Transmembrane helix</keyword>
<evidence type="ECO:0000313" key="2">
    <source>
        <dbReference type="EMBL" id="MCI8209766.1"/>
    </source>
</evidence>
<keyword evidence="1" id="KW-0812">Transmembrane</keyword>
<dbReference type="EMBL" id="LOHG01000005">
    <property type="protein sequence ID" value="MCI8209766.1"/>
    <property type="molecule type" value="Genomic_DNA"/>
</dbReference>
<proteinExistence type="predicted"/>
<keyword evidence="3" id="KW-1185">Reference proteome</keyword>
<evidence type="ECO:0008006" key="4">
    <source>
        <dbReference type="Google" id="ProtNLM"/>
    </source>
</evidence>
<feature type="transmembrane region" description="Helical" evidence="1">
    <location>
        <begin position="101"/>
        <end position="120"/>
    </location>
</feature>
<gene>
    <name evidence="2" type="ORF">AUC61_09485</name>
</gene>